<evidence type="ECO:0000313" key="2">
    <source>
        <dbReference type="EMBL" id="KAH0558727.1"/>
    </source>
</evidence>
<sequence length="100" mass="10637">GIGAIRNIYESTTKIVPGAVTFQNTEAMIKMSTISPVGTLAYIIDEEALLVRVNNGWQYIALGTLLSTSTRATVTPALSNPPFEASNLINQLPIRTDGSG</sequence>
<feature type="domain" description="Collagen type XV/XVIII trimerization" evidence="1">
    <location>
        <begin position="19"/>
        <end position="66"/>
    </location>
</feature>
<keyword evidence="3" id="KW-1185">Reference proteome</keyword>
<dbReference type="EMBL" id="JAHXZJ010000523">
    <property type="protein sequence ID" value="KAH0558727.1"/>
    <property type="molecule type" value="Genomic_DNA"/>
</dbReference>
<accession>A0AAV7IS98</accession>
<dbReference type="Pfam" id="PF20010">
    <property type="entry name" value="Collagen_trimer"/>
    <property type="match status" value="1"/>
</dbReference>
<dbReference type="InterPro" id="IPR045463">
    <property type="entry name" value="XV/XVIII_trimerization_dom"/>
</dbReference>
<reference evidence="2 3" key="1">
    <citation type="journal article" date="2021" name="J. Hered.">
        <title>A chromosome-level genome assembly of the parasitoid wasp, Cotesia glomerata (Hymenoptera: Braconidae).</title>
        <authorList>
            <person name="Pinto B.J."/>
            <person name="Weis J.J."/>
            <person name="Gamble T."/>
            <person name="Ode P.J."/>
            <person name="Paul R."/>
            <person name="Zaspel J.M."/>
        </authorList>
    </citation>
    <scope>NUCLEOTIDE SEQUENCE [LARGE SCALE GENOMIC DNA]</scope>
    <source>
        <strain evidence="2">CgM1</strain>
    </source>
</reference>
<organism evidence="2 3">
    <name type="scientific">Cotesia glomerata</name>
    <name type="common">Lepidopteran parasitic wasp</name>
    <name type="synonym">Apanteles glomeratus</name>
    <dbReference type="NCBI Taxonomy" id="32391"/>
    <lineage>
        <taxon>Eukaryota</taxon>
        <taxon>Metazoa</taxon>
        <taxon>Ecdysozoa</taxon>
        <taxon>Arthropoda</taxon>
        <taxon>Hexapoda</taxon>
        <taxon>Insecta</taxon>
        <taxon>Pterygota</taxon>
        <taxon>Neoptera</taxon>
        <taxon>Endopterygota</taxon>
        <taxon>Hymenoptera</taxon>
        <taxon>Apocrita</taxon>
        <taxon>Ichneumonoidea</taxon>
        <taxon>Braconidae</taxon>
        <taxon>Microgastrinae</taxon>
        <taxon>Cotesia</taxon>
    </lineage>
</organism>
<feature type="non-terminal residue" evidence="2">
    <location>
        <position position="100"/>
    </location>
</feature>
<evidence type="ECO:0000313" key="3">
    <source>
        <dbReference type="Proteomes" id="UP000826195"/>
    </source>
</evidence>
<dbReference type="Gene3D" id="3.40.1620.70">
    <property type="match status" value="1"/>
</dbReference>
<dbReference type="AlphaFoldDB" id="A0AAV7IS98"/>
<comment type="caution">
    <text evidence="2">The sequence shown here is derived from an EMBL/GenBank/DDBJ whole genome shotgun (WGS) entry which is preliminary data.</text>
</comment>
<protein>
    <recommendedName>
        <fullName evidence="1">Collagen type XV/XVIII trimerization domain-containing protein</fullName>
    </recommendedName>
</protein>
<name>A0AAV7IS98_COTGL</name>
<dbReference type="Proteomes" id="UP000826195">
    <property type="component" value="Unassembled WGS sequence"/>
</dbReference>
<evidence type="ECO:0000259" key="1">
    <source>
        <dbReference type="Pfam" id="PF20010"/>
    </source>
</evidence>
<gene>
    <name evidence="2" type="ORF">KQX54_000101</name>
</gene>
<proteinExistence type="predicted"/>
<feature type="non-terminal residue" evidence="2">
    <location>
        <position position="1"/>
    </location>
</feature>